<feature type="region of interest" description="Disordered" evidence="1">
    <location>
        <begin position="1"/>
        <end position="42"/>
    </location>
</feature>
<keyword evidence="3" id="KW-1185">Reference proteome</keyword>
<dbReference type="Proteomes" id="UP001212997">
    <property type="component" value="Unassembled WGS sequence"/>
</dbReference>
<evidence type="ECO:0000313" key="3">
    <source>
        <dbReference type="Proteomes" id="UP001212997"/>
    </source>
</evidence>
<feature type="compositionally biased region" description="Polar residues" evidence="1">
    <location>
        <begin position="29"/>
        <end position="42"/>
    </location>
</feature>
<organism evidence="2 3">
    <name type="scientific">Meripilus lineatus</name>
    <dbReference type="NCBI Taxonomy" id="2056292"/>
    <lineage>
        <taxon>Eukaryota</taxon>
        <taxon>Fungi</taxon>
        <taxon>Dikarya</taxon>
        <taxon>Basidiomycota</taxon>
        <taxon>Agaricomycotina</taxon>
        <taxon>Agaricomycetes</taxon>
        <taxon>Polyporales</taxon>
        <taxon>Meripilaceae</taxon>
        <taxon>Meripilus</taxon>
    </lineage>
</organism>
<name>A0AAD5YA26_9APHY</name>
<protein>
    <submittedName>
        <fullName evidence="2">Uncharacterized protein</fullName>
    </submittedName>
</protein>
<dbReference type="EMBL" id="JANAWD010000972">
    <property type="protein sequence ID" value="KAJ3474834.1"/>
    <property type="molecule type" value="Genomic_DNA"/>
</dbReference>
<comment type="caution">
    <text evidence="2">The sequence shown here is derived from an EMBL/GenBank/DDBJ whole genome shotgun (WGS) entry which is preliminary data.</text>
</comment>
<accession>A0AAD5YA26</accession>
<evidence type="ECO:0000313" key="2">
    <source>
        <dbReference type="EMBL" id="KAJ3474834.1"/>
    </source>
</evidence>
<sequence length="138" mass="14997">MSETNNTGKKPTLSIGSGGGSNNNAVPRRSTSSNSNKKAHSGTSALLDGLVKPFNNNLTHKQILHILNGPAFADDQFAHLLPILCRFCPSFKIPQLDWLAGLNEEGQELVRSFCIKDHQLAHADLPAGEIEFHAIQKE</sequence>
<evidence type="ECO:0000256" key="1">
    <source>
        <dbReference type="SAM" id="MobiDB-lite"/>
    </source>
</evidence>
<dbReference type="AlphaFoldDB" id="A0AAD5YA26"/>
<gene>
    <name evidence="2" type="ORF">NLI96_g12230</name>
</gene>
<reference evidence="2" key="1">
    <citation type="submission" date="2022-07" db="EMBL/GenBank/DDBJ databases">
        <title>Genome Sequence of Physisporinus lineatus.</title>
        <authorList>
            <person name="Buettner E."/>
        </authorList>
    </citation>
    <scope>NUCLEOTIDE SEQUENCE</scope>
    <source>
        <strain evidence="2">VT162</strain>
    </source>
</reference>
<proteinExistence type="predicted"/>